<dbReference type="Gene3D" id="1.20.5.430">
    <property type="match status" value="1"/>
</dbReference>
<comment type="similarity">
    <text evidence="1">Belongs to the HSBP1 family.</text>
</comment>
<sequence>MAKTECKAAKDMTAAMEETMQRLQGRFQDISEQLESKEMGTRLDHLEKNVVELMAQAGME</sequence>
<dbReference type="GO" id="GO:0005829">
    <property type="term" value="C:cytosol"/>
    <property type="evidence" value="ECO:0007669"/>
    <property type="project" value="TreeGrafter"/>
</dbReference>
<evidence type="ECO:0000313" key="2">
    <source>
        <dbReference type="Ensembl" id="ENSMALP00000024095.1"/>
    </source>
</evidence>
<dbReference type="AlphaFoldDB" id="A0A3Q3K4E7"/>
<reference evidence="2" key="2">
    <citation type="submission" date="2025-09" db="UniProtKB">
        <authorList>
            <consortium name="Ensembl"/>
        </authorList>
    </citation>
    <scope>IDENTIFICATION</scope>
</reference>
<evidence type="ECO:0008006" key="4">
    <source>
        <dbReference type="Google" id="ProtNLM"/>
    </source>
</evidence>
<dbReference type="Ensembl" id="ENSMALT00000024550.1">
    <property type="protein sequence ID" value="ENSMALP00000024095.1"/>
    <property type="gene ID" value="ENSMALG00000016804.1"/>
</dbReference>
<dbReference type="STRING" id="43700.ENSMALP00000024095"/>
<keyword evidence="3" id="KW-1185">Reference proteome</keyword>
<dbReference type="GO" id="GO:0005634">
    <property type="term" value="C:nucleus"/>
    <property type="evidence" value="ECO:0007669"/>
    <property type="project" value="TreeGrafter"/>
</dbReference>
<dbReference type="PANTHER" id="PTHR19424:SF0">
    <property type="entry name" value="HEAT SHOCK FACTOR BINDING PROTEIN 1"/>
    <property type="match status" value="1"/>
</dbReference>
<dbReference type="PANTHER" id="PTHR19424">
    <property type="entry name" value="HEAT SHOCK FACTOR BINDING PROTEIN 1"/>
    <property type="match status" value="1"/>
</dbReference>
<dbReference type="Pfam" id="PF06825">
    <property type="entry name" value="HSBP1"/>
    <property type="match status" value="1"/>
</dbReference>
<name>A0A3Q3K4E7_MONAL</name>
<dbReference type="GO" id="GO:0070370">
    <property type="term" value="P:cellular heat acclimation"/>
    <property type="evidence" value="ECO:0007669"/>
    <property type="project" value="TreeGrafter"/>
</dbReference>
<evidence type="ECO:0000313" key="3">
    <source>
        <dbReference type="Proteomes" id="UP000261600"/>
    </source>
</evidence>
<protein>
    <recommendedName>
        <fullName evidence="4">Heat shock factor-binding protein 1-like protein 1</fullName>
    </recommendedName>
</protein>
<accession>A0A3Q3K4E7</accession>
<proteinExistence type="inferred from homology"/>
<dbReference type="GO" id="GO:0003714">
    <property type="term" value="F:transcription corepressor activity"/>
    <property type="evidence" value="ECO:0007669"/>
    <property type="project" value="InterPro"/>
</dbReference>
<organism evidence="2 3">
    <name type="scientific">Monopterus albus</name>
    <name type="common">Swamp eel</name>
    <dbReference type="NCBI Taxonomy" id="43700"/>
    <lineage>
        <taxon>Eukaryota</taxon>
        <taxon>Metazoa</taxon>
        <taxon>Chordata</taxon>
        <taxon>Craniata</taxon>
        <taxon>Vertebrata</taxon>
        <taxon>Euteleostomi</taxon>
        <taxon>Actinopterygii</taxon>
        <taxon>Neopterygii</taxon>
        <taxon>Teleostei</taxon>
        <taxon>Neoteleostei</taxon>
        <taxon>Acanthomorphata</taxon>
        <taxon>Anabantaria</taxon>
        <taxon>Synbranchiformes</taxon>
        <taxon>Synbranchidae</taxon>
        <taxon>Monopterus</taxon>
    </lineage>
</organism>
<reference evidence="2" key="1">
    <citation type="submission" date="2025-08" db="UniProtKB">
        <authorList>
            <consortium name="Ensembl"/>
        </authorList>
    </citation>
    <scope>IDENTIFICATION</scope>
</reference>
<dbReference type="InterPro" id="IPR009643">
    <property type="entry name" value="HS1-bd"/>
</dbReference>
<dbReference type="Proteomes" id="UP000261600">
    <property type="component" value="Unplaced"/>
</dbReference>
<evidence type="ECO:0000256" key="1">
    <source>
        <dbReference type="ARBA" id="ARBA00006349"/>
    </source>
</evidence>